<dbReference type="RefSeq" id="XP_007802055.1">
    <property type="nucleotide sequence ID" value="XM_007803864.1"/>
</dbReference>
<evidence type="ECO:0000313" key="3">
    <source>
        <dbReference type="EMBL" id="ERF72210.1"/>
    </source>
</evidence>
<dbReference type="GeneID" id="19237151"/>
<feature type="compositionally biased region" description="Polar residues" evidence="1">
    <location>
        <begin position="321"/>
        <end position="336"/>
    </location>
</feature>
<dbReference type="InterPro" id="IPR038305">
    <property type="entry name" value="HeLo_sf"/>
</dbReference>
<dbReference type="HOGENOM" id="CLU_801750_0_0_1"/>
<organism evidence="3 4">
    <name type="scientific">Endocarpon pusillum (strain Z07020 / HMAS-L-300199)</name>
    <name type="common">Lichen-forming fungus</name>
    <dbReference type="NCBI Taxonomy" id="1263415"/>
    <lineage>
        <taxon>Eukaryota</taxon>
        <taxon>Fungi</taxon>
        <taxon>Dikarya</taxon>
        <taxon>Ascomycota</taxon>
        <taxon>Pezizomycotina</taxon>
        <taxon>Eurotiomycetes</taxon>
        <taxon>Chaetothyriomycetidae</taxon>
        <taxon>Verrucariales</taxon>
        <taxon>Verrucariaceae</taxon>
        <taxon>Endocarpon</taxon>
    </lineage>
</organism>
<dbReference type="InterPro" id="IPR029498">
    <property type="entry name" value="HeLo_dom"/>
</dbReference>
<feature type="domain" description="Prion-inhibition and propagation HeLo" evidence="2">
    <location>
        <begin position="6"/>
        <end position="175"/>
    </location>
</feature>
<dbReference type="Pfam" id="PF14479">
    <property type="entry name" value="HeLo"/>
    <property type="match status" value="1"/>
</dbReference>
<keyword evidence="4" id="KW-1185">Reference proteome</keyword>
<dbReference type="OrthoDB" id="20872at2759"/>
<dbReference type="Gene3D" id="1.20.120.1020">
    <property type="entry name" value="Prion-inhibition and propagation, HeLo domain"/>
    <property type="match status" value="1"/>
</dbReference>
<dbReference type="Proteomes" id="UP000019373">
    <property type="component" value="Unassembled WGS sequence"/>
</dbReference>
<dbReference type="EMBL" id="KE721111">
    <property type="protein sequence ID" value="ERF72210.1"/>
    <property type="molecule type" value="Genomic_DNA"/>
</dbReference>
<feature type="region of interest" description="Disordered" evidence="1">
    <location>
        <begin position="321"/>
        <end position="346"/>
    </location>
</feature>
<protein>
    <recommendedName>
        <fullName evidence="2">Prion-inhibition and propagation HeLo domain-containing protein</fullName>
    </recommendedName>
</protein>
<accession>U1HPA7</accession>
<evidence type="ECO:0000313" key="4">
    <source>
        <dbReference type="Proteomes" id="UP000019373"/>
    </source>
</evidence>
<sequence>MAEAVGLALGTVALASLFSACVELINYFELGKSYEYDYDLACLKLYVLKARLDTCGKTLSIDDAAHESHRLRQHWSQEQDVIIRSLLGIKNIIGNAEVLKDKYRLVPHKPNGLSNFHTIRTKDYNSLGSSRPPKSSRRLSLFRRSTIWAIRDRQKFDALLNDMEFFISNVELVVSRLMAKQPKEKDRRPVDPHVESEDYEYTSDIVMTDESLRNGQVGTVFWDRKNHTKEEQKKLIADPRDGGRSWSKGGRDFKIERTSGHAIYAQGIQGEVKVTPTAPGQRDSYTVAKMEDESYGAQGYNSEQSLRDLQEARLAMIQALRSDQSNGSQNARQANNFGGAGRRLDE</sequence>
<reference evidence="4" key="1">
    <citation type="journal article" date="2014" name="BMC Genomics">
        <title>Genome characteristics reveal the impact of lichenization on lichen-forming fungus Endocarpon pusillum Hedwig (Verrucariales, Ascomycota).</title>
        <authorList>
            <person name="Wang Y.-Y."/>
            <person name="Liu B."/>
            <person name="Zhang X.-Y."/>
            <person name="Zhou Q.-M."/>
            <person name="Zhang T."/>
            <person name="Li H."/>
            <person name="Yu Y.-F."/>
            <person name="Zhang X.-L."/>
            <person name="Hao X.-Y."/>
            <person name="Wang M."/>
            <person name="Wang L."/>
            <person name="Wei J.-C."/>
        </authorList>
    </citation>
    <scope>NUCLEOTIDE SEQUENCE [LARGE SCALE GENOMIC DNA]</scope>
    <source>
        <strain evidence="4">Z07020 / HMAS-L-300199</strain>
    </source>
</reference>
<dbReference type="eggNOG" id="ENOG502S8GV">
    <property type="taxonomic scope" value="Eukaryota"/>
</dbReference>
<dbReference type="AlphaFoldDB" id="U1HPA7"/>
<gene>
    <name evidence="3" type="ORF">EPUS_02097</name>
</gene>
<name>U1HPA7_ENDPU</name>
<proteinExistence type="predicted"/>
<evidence type="ECO:0000256" key="1">
    <source>
        <dbReference type="SAM" id="MobiDB-lite"/>
    </source>
</evidence>
<evidence type="ECO:0000259" key="2">
    <source>
        <dbReference type="Pfam" id="PF14479"/>
    </source>
</evidence>